<dbReference type="InterPro" id="IPR036390">
    <property type="entry name" value="WH_DNA-bd_sf"/>
</dbReference>
<evidence type="ECO:0000313" key="7">
    <source>
        <dbReference type="Proteomes" id="UP000275076"/>
    </source>
</evidence>
<dbReference type="PANTHER" id="PTHR30419">
    <property type="entry name" value="HTH-TYPE TRANSCRIPTIONAL REGULATOR YBHD"/>
    <property type="match status" value="1"/>
</dbReference>
<dbReference type="SUPFAM" id="SSF53850">
    <property type="entry name" value="Periplasmic binding protein-like II"/>
    <property type="match status" value="1"/>
</dbReference>
<feature type="domain" description="HTH lysR-type" evidence="5">
    <location>
        <begin position="7"/>
        <end position="64"/>
    </location>
</feature>
<dbReference type="CDD" id="cd05466">
    <property type="entry name" value="PBP2_LTTR_substrate"/>
    <property type="match status" value="1"/>
</dbReference>
<dbReference type="InterPro" id="IPR050950">
    <property type="entry name" value="HTH-type_LysR_regulators"/>
</dbReference>
<dbReference type="InterPro" id="IPR000847">
    <property type="entry name" value="LysR_HTH_N"/>
</dbReference>
<evidence type="ECO:0000259" key="5">
    <source>
        <dbReference type="PROSITE" id="PS50931"/>
    </source>
</evidence>
<keyword evidence="4" id="KW-0804">Transcription</keyword>
<keyword evidence="3" id="KW-0238">DNA-binding</keyword>
<accession>A0A3R9QGP8</accession>
<dbReference type="Pfam" id="PF00126">
    <property type="entry name" value="HTH_1"/>
    <property type="match status" value="1"/>
</dbReference>
<dbReference type="Gene3D" id="3.40.190.290">
    <property type="match status" value="1"/>
</dbReference>
<evidence type="ECO:0000313" key="6">
    <source>
        <dbReference type="EMBL" id="RSL30133.1"/>
    </source>
</evidence>
<proteinExistence type="inferred from homology"/>
<dbReference type="PROSITE" id="PS50931">
    <property type="entry name" value="HTH_LYSR"/>
    <property type="match status" value="1"/>
</dbReference>
<dbReference type="AlphaFoldDB" id="A0A3R9QGP8"/>
<name>A0A3R9QGP8_9BACI</name>
<dbReference type="PRINTS" id="PR00039">
    <property type="entry name" value="HTHLYSR"/>
</dbReference>
<evidence type="ECO:0000256" key="4">
    <source>
        <dbReference type="ARBA" id="ARBA00023163"/>
    </source>
</evidence>
<keyword evidence="7" id="KW-1185">Reference proteome</keyword>
<evidence type="ECO:0000256" key="1">
    <source>
        <dbReference type="ARBA" id="ARBA00009437"/>
    </source>
</evidence>
<dbReference type="Proteomes" id="UP000275076">
    <property type="component" value="Unassembled WGS sequence"/>
</dbReference>
<gene>
    <name evidence="6" type="ORF">D7Z54_27525</name>
</gene>
<protein>
    <submittedName>
        <fullName evidence="6">LysR family transcriptional regulator</fullName>
    </submittedName>
</protein>
<keyword evidence="2" id="KW-0805">Transcription regulation</keyword>
<dbReference type="SUPFAM" id="SSF46785">
    <property type="entry name" value="Winged helix' DNA-binding domain"/>
    <property type="match status" value="1"/>
</dbReference>
<evidence type="ECO:0000256" key="2">
    <source>
        <dbReference type="ARBA" id="ARBA00023015"/>
    </source>
</evidence>
<reference evidence="6 7" key="1">
    <citation type="submission" date="2018-10" db="EMBL/GenBank/DDBJ databases">
        <title>Draft genome sequence of Bacillus salarius IM0101, isolated from a hypersaline soil in Inner Mongolia, China.</title>
        <authorList>
            <person name="Yamprayoonswat W."/>
            <person name="Boonvisut S."/>
            <person name="Jumpathong W."/>
            <person name="Sittihan S."/>
            <person name="Ruangsuj P."/>
            <person name="Wanthongcharoen S."/>
            <person name="Thongpramul N."/>
            <person name="Pimmason S."/>
            <person name="Yu B."/>
            <person name="Yasawong M."/>
        </authorList>
    </citation>
    <scope>NUCLEOTIDE SEQUENCE [LARGE SCALE GENOMIC DNA]</scope>
    <source>
        <strain evidence="6 7">IM0101</strain>
    </source>
</reference>
<comment type="caution">
    <text evidence="6">The sequence shown here is derived from an EMBL/GenBank/DDBJ whole genome shotgun (WGS) entry which is preliminary data.</text>
</comment>
<dbReference type="Pfam" id="PF03466">
    <property type="entry name" value="LysR_substrate"/>
    <property type="match status" value="1"/>
</dbReference>
<dbReference type="InterPro" id="IPR036388">
    <property type="entry name" value="WH-like_DNA-bd_sf"/>
</dbReference>
<dbReference type="FunFam" id="1.10.10.10:FF:000001">
    <property type="entry name" value="LysR family transcriptional regulator"/>
    <property type="match status" value="1"/>
</dbReference>
<dbReference type="GO" id="GO:0003677">
    <property type="term" value="F:DNA binding"/>
    <property type="evidence" value="ECO:0007669"/>
    <property type="project" value="UniProtKB-KW"/>
</dbReference>
<dbReference type="OrthoDB" id="9803735at2"/>
<organism evidence="6 7">
    <name type="scientific">Salibacterium salarium</name>
    <dbReference type="NCBI Taxonomy" id="284579"/>
    <lineage>
        <taxon>Bacteria</taxon>
        <taxon>Bacillati</taxon>
        <taxon>Bacillota</taxon>
        <taxon>Bacilli</taxon>
        <taxon>Bacillales</taxon>
        <taxon>Bacillaceae</taxon>
    </lineage>
</organism>
<dbReference type="GO" id="GO:0003700">
    <property type="term" value="F:DNA-binding transcription factor activity"/>
    <property type="evidence" value="ECO:0007669"/>
    <property type="project" value="InterPro"/>
</dbReference>
<evidence type="ECO:0000256" key="3">
    <source>
        <dbReference type="ARBA" id="ARBA00023125"/>
    </source>
</evidence>
<dbReference type="Gene3D" id="1.10.10.10">
    <property type="entry name" value="Winged helix-like DNA-binding domain superfamily/Winged helix DNA-binding domain"/>
    <property type="match status" value="1"/>
</dbReference>
<sequence>MRGMIHLQIHQLEYVVALERYLQFSTAAHEIAVTQSTISDQIKKLENELGIELFIRSTRKVQVTPAGKEFLVYAKRILNDIDSAKNSMLEHSKLLTGKIRIGAIANIRYLGITSVITAFQKKYPGLLIEIHEENSDNLLKQMDNLDLDVAFLTFPYDEGHISKNIDFFPLVHDKVILLVANDHPLADRKKVSISEIEEENILLIRSSTALQNSLLNEIHKHGIKPNVILESHHVETIKVFVEEGLGVTFFQQQIARSILNPQLRIVEVDISLERTTGLGIPKGSSLYTAEIFRDFVLNSYTPPRP</sequence>
<dbReference type="InterPro" id="IPR005119">
    <property type="entry name" value="LysR_subst-bd"/>
</dbReference>
<dbReference type="GO" id="GO:0005829">
    <property type="term" value="C:cytosol"/>
    <property type="evidence" value="ECO:0007669"/>
    <property type="project" value="TreeGrafter"/>
</dbReference>
<comment type="similarity">
    <text evidence="1">Belongs to the LysR transcriptional regulatory family.</text>
</comment>
<dbReference type="EMBL" id="RBVX01000042">
    <property type="protein sequence ID" value="RSL30133.1"/>
    <property type="molecule type" value="Genomic_DNA"/>
</dbReference>